<gene>
    <name evidence="2" type="ORF">US19_C0010G0020</name>
</gene>
<feature type="region of interest" description="Disordered" evidence="1">
    <location>
        <begin position="70"/>
        <end position="106"/>
    </location>
</feature>
<proteinExistence type="predicted"/>
<feature type="region of interest" description="Disordered" evidence="1">
    <location>
        <begin position="527"/>
        <end position="546"/>
    </location>
</feature>
<name>A0A0G0EWC8_9BACT</name>
<feature type="compositionally biased region" description="Polar residues" evidence="1">
    <location>
        <begin position="197"/>
        <end position="207"/>
    </location>
</feature>
<feature type="region of interest" description="Disordered" evidence="1">
    <location>
        <begin position="121"/>
        <end position="160"/>
    </location>
</feature>
<comment type="caution">
    <text evidence="2">The sequence shown here is derived from an EMBL/GenBank/DDBJ whole genome shotgun (WGS) entry which is preliminary data.</text>
</comment>
<feature type="compositionally biased region" description="Low complexity" evidence="1">
    <location>
        <begin position="529"/>
        <end position="544"/>
    </location>
</feature>
<feature type="compositionally biased region" description="Basic and acidic residues" evidence="1">
    <location>
        <begin position="91"/>
        <end position="104"/>
    </location>
</feature>
<evidence type="ECO:0000256" key="1">
    <source>
        <dbReference type="SAM" id="MobiDB-lite"/>
    </source>
</evidence>
<dbReference type="Proteomes" id="UP000034492">
    <property type="component" value="Unassembled WGS sequence"/>
</dbReference>
<dbReference type="AlphaFoldDB" id="A0A0G0EWC8"/>
<evidence type="ECO:0000313" key="3">
    <source>
        <dbReference type="Proteomes" id="UP000034492"/>
    </source>
</evidence>
<sequence>MPQIISNFKFKILNSQNGFVPIALLLFLVASIGLGTYLVQQRTNILPFALDDNNCENGYRFLGGDAGDDNNWVRDEECDDSNDDSDDSSDNEDRYEGPGCDGKDSVIGVWEGDNLVDVKENFGRVPGECGNPKEDSGGSGGGKGGGNTKPEGDYEGPGCDGNHSVIGVFKGEELLEVREDFGVIAGQCGNPNEDGSPGNTGATNPDEFTSKDPDFYNEAVCDENKVKRDGTTVDNCSDSPLGFSCVEKNGGAKCVKNSSTSGAEEEDTTTLACKDNPDGVLKPEGYTWIAFCSSNCSTNEQCKGKAQVKGSVNPETAYWCYGGKCLNLVPNGDSQISDKKRVDENKKATDAGAAIVKNAPGTSLNTDDQNLSQYLSDINKNVQDARTSGKNTTELETAAARAKKLAEDAQTAIKNCLAQSNQQSCESQVHELYNQAKVASRLTAYQTVQAGVPNTCAKIDFGIQPFITAGNGQREFLCNDSTSKKVLRTYDLAGNPTQIQASFDLNSPDNYPDNIKKHVSDARKLVLGSSSASSSPRASSSPTSNPGAIYTTVSAAKDACKKLVNTKWNDSTNKCQVDCGTGSSTTWNKGQCVSNCPSNTDSENVSGVGKYCTTGGIYPFPIYQK</sequence>
<feature type="compositionally biased region" description="Acidic residues" evidence="1">
    <location>
        <begin position="76"/>
        <end position="90"/>
    </location>
</feature>
<organism evidence="2 3">
    <name type="scientific">Candidatus Daviesbacteria bacterium GW2011_GWB1_36_5</name>
    <dbReference type="NCBI Taxonomy" id="1618426"/>
    <lineage>
        <taxon>Bacteria</taxon>
        <taxon>Candidatus Daviesiibacteriota</taxon>
    </lineage>
</organism>
<accession>A0A0G0EWC8</accession>
<feature type="compositionally biased region" description="Gly residues" evidence="1">
    <location>
        <begin position="137"/>
        <end position="147"/>
    </location>
</feature>
<reference evidence="2 3" key="1">
    <citation type="journal article" date="2015" name="Nature">
        <title>rRNA introns, odd ribosomes, and small enigmatic genomes across a large radiation of phyla.</title>
        <authorList>
            <person name="Brown C.T."/>
            <person name="Hug L.A."/>
            <person name="Thomas B.C."/>
            <person name="Sharon I."/>
            <person name="Castelle C.J."/>
            <person name="Singh A."/>
            <person name="Wilkins M.J."/>
            <person name="Williams K.H."/>
            <person name="Banfield J.F."/>
        </authorList>
    </citation>
    <scope>NUCLEOTIDE SEQUENCE [LARGE SCALE GENOMIC DNA]</scope>
</reference>
<feature type="region of interest" description="Disordered" evidence="1">
    <location>
        <begin position="186"/>
        <end position="214"/>
    </location>
</feature>
<protein>
    <submittedName>
        <fullName evidence="2">Uncharacterized protein</fullName>
    </submittedName>
</protein>
<evidence type="ECO:0000313" key="2">
    <source>
        <dbReference type="EMBL" id="KKQ09842.1"/>
    </source>
</evidence>
<dbReference type="EMBL" id="LBSA01000010">
    <property type="protein sequence ID" value="KKQ09842.1"/>
    <property type="molecule type" value="Genomic_DNA"/>
</dbReference>